<evidence type="ECO:0000259" key="1">
    <source>
        <dbReference type="Pfam" id="PF11127"/>
    </source>
</evidence>
<dbReference type="EMBL" id="JBHSJJ010000001">
    <property type="protein sequence ID" value="MFC4870074.1"/>
    <property type="molecule type" value="Genomic_DNA"/>
</dbReference>
<accession>A0ABV9SUT9</accession>
<comment type="caution">
    <text evidence="2">The sequence shown here is derived from an EMBL/GenBank/DDBJ whole genome shotgun (WGS) entry which is preliminary data.</text>
</comment>
<protein>
    <submittedName>
        <fullName evidence="2">YgaP-like transmembrane domain</fullName>
    </submittedName>
</protein>
<sequence>MDLQTNNIEGRVRKTTSEEANKEFDRRILDYIQRYRNMTASQISGRLLDLKEEWDIERVLEVNASSLMLAGVLMGKFVNNKWFALSGIVAGFLLQHGLQGWCPPLPLLRALGVRTRREIDEEVYALKVIRGDFDKITTNSPPELILETLRS</sequence>
<evidence type="ECO:0000313" key="3">
    <source>
        <dbReference type="Proteomes" id="UP001595818"/>
    </source>
</evidence>
<keyword evidence="3" id="KW-1185">Reference proteome</keyword>
<gene>
    <name evidence="2" type="ORF">ACFPFU_00130</name>
</gene>
<organism evidence="2 3">
    <name type="scientific">Negadavirga shengliensis</name>
    <dbReference type="NCBI Taxonomy" id="1389218"/>
    <lineage>
        <taxon>Bacteria</taxon>
        <taxon>Pseudomonadati</taxon>
        <taxon>Bacteroidota</taxon>
        <taxon>Cytophagia</taxon>
        <taxon>Cytophagales</taxon>
        <taxon>Cyclobacteriaceae</taxon>
        <taxon>Negadavirga</taxon>
    </lineage>
</organism>
<proteinExistence type="predicted"/>
<dbReference type="Proteomes" id="UP001595818">
    <property type="component" value="Unassembled WGS sequence"/>
</dbReference>
<dbReference type="InterPro" id="IPR021309">
    <property type="entry name" value="YgaP-like_TM"/>
</dbReference>
<name>A0ABV9SUT9_9BACT</name>
<feature type="domain" description="Inner membrane protein YgaP-like transmembrane" evidence="1">
    <location>
        <begin position="56"/>
        <end position="109"/>
    </location>
</feature>
<dbReference type="Gene3D" id="6.10.140.1340">
    <property type="match status" value="1"/>
</dbReference>
<dbReference type="RefSeq" id="WP_377060298.1">
    <property type="nucleotide sequence ID" value="NZ_JBHSJJ010000001.1"/>
</dbReference>
<reference evidence="3" key="1">
    <citation type="journal article" date="2019" name="Int. J. Syst. Evol. Microbiol.">
        <title>The Global Catalogue of Microorganisms (GCM) 10K type strain sequencing project: providing services to taxonomists for standard genome sequencing and annotation.</title>
        <authorList>
            <consortium name="The Broad Institute Genomics Platform"/>
            <consortium name="The Broad Institute Genome Sequencing Center for Infectious Disease"/>
            <person name="Wu L."/>
            <person name="Ma J."/>
        </authorList>
    </citation>
    <scope>NUCLEOTIDE SEQUENCE [LARGE SCALE GENOMIC DNA]</scope>
    <source>
        <strain evidence="3">CGMCC 4.7466</strain>
    </source>
</reference>
<evidence type="ECO:0000313" key="2">
    <source>
        <dbReference type="EMBL" id="MFC4870074.1"/>
    </source>
</evidence>
<dbReference type="Pfam" id="PF11127">
    <property type="entry name" value="YgaP-like_TM"/>
    <property type="match status" value="1"/>
</dbReference>